<protein>
    <submittedName>
        <fullName evidence="1">HAD hydrolase-like protein</fullName>
    </submittedName>
</protein>
<dbReference type="PANTHER" id="PTHR43434">
    <property type="entry name" value="PHOSPHOGLYCOLATE PHOSPHATASE"/>
    <property type="match status" value="1"/>
</dbReference>
<gene>
    <name evidence="1" type="ORF">H3Z74_02370</name>
</gene>
<evidence type="ECO:0000313" key="2">
    <source>
        <dbReference type="Proteomes" id="UP000516148"/>
    </source>
</evidence>
<dbReference type="Gene3D" id="3.40.50.1000">
    <property type="entry name" value="HAD superfamily/HAD-like"/>
    <property type="match status" value="1"/>
</dbReference>
<dbReference type="SUPFAM" id="SSF56784">
    <property type="entry name" value="HAD-like"/>
    <property type="match status" value="1"/>
</dbReference>
<dbReference type="InterPro" id="IPR023198">
    <property type="entry name" value="PGP-like_dom2"/>
</dbReference>
<organism evidence="1 2">
    <name type="scientific">Sphingomonas alpina</name>
    <dbReference type="NCBI Taxonomy" id="653931"/>
    <lineage>
        <taxon>Bacteria</taxon>
        <taxon>Pseudomonadati</taxon>
        <taxon>Pseudomonadota</taxon>
        <taxon>Alphaproteobacteria</taxon>
        <taxon>Sphingomonadales</taxon>
        <taxon>Sphingomonadaceae</taxon>
        <taxon>Sphingomonas</taxon>
    </lineage>
</organism>
<keyword evidence="2" id="KW-1185">Reference proteome</keyword>
<dbReference type="GO" id="GO:0006281">
    <property type="term" value="P:DNA repair"/>
    <property type="evidence" value="ECO:0007669"/>
    <property type="project" value="TreeGrafter"/>
</dbReference>
<dbReference type="InterPro" id="IPR036412">
    <property type="entry name" value="HAD-like_sf"/>
</dbReference>
<dbReference type="Gene3D" id="1.10.150.240">
    <property type="entry name" value="Putative phosphatase, domain 2"/>
    <property type="match status" value="1"/>
</dbReference>
<proteinExistence type="predicted"/>
<dbReference type="Pfam" id="PF13419">
    <property type="entry name" value="HAD_2"/>
    <property type="match status" value="1"/>
</dbReference>
<dbReference type="KEGG" id="spap:H3Z74_02370"/>
<dbReference type="EMBL" id="CP061038">
    <property type="protein sequence ID" value="QNQ11824.1"/>
    <property type="molecule type" value="Genomic_DNA"/>
</dbReference>
<dbReference type="GO" id="GO:0008967">
    <property type="term" value="F:phosphoglycolate phosphatase activity"/>
    <property type="evidence" value="ECO:0007669"/>
    <property type="project" value="TreeGrafter"/>
</dbReference>
<accession>A0A7H0LQ71</accession>
<dbReference type="SFLD" id="SFLDG01129">
    <property type="entry name" value="C1.5:_HAD__Beta-PGM__Phosphata"/>
    <property type="match status" value="1"/>
</dbReference>
<dbReference type="Proteomes" id="UP000516148">
    <property type="component" value="Chromosome"/>
</dbReference>
<sequence length="221" mass="24592">MPAPHYKMVIFDFDGTLADSGDWFLSISDELADRFRFRRVLPEEIEMLRGQSSREVIRYLRVPRWRLPAIGRFVHARLAEQTDRIALFDGVVPMIEALVAAGVRLALVTSNSQHNACAILGPRITDHIEHFECGASLFGKAPRYRKVLRRAKLSADQVFSIGDETRDIAAAHKVGIKAGAVMWGYANRVALARLSPEAMFETPDAVLDLVLGRQPDPAAAN</sequence>
<dbReference type="GO" id="GO:0005829">
    <property type="term" value="C:cytosol"/>
    <property type="evidence" value="ECO:0007669"/>
    <property type="project" value="TreeGrafter"/>
</dbReference>
<reference evidence="1 2" key="1">
    <citation type="submission" date="2020-09" db="EMBL/GenBank/DDBJ databases">
        <title>Sphingomonas sp., a new species isolated from pork steak.</title>
        <authorList>
            <person name="Heidler von Heilborn D."/>
        </authorList>
    </citation>
    <scope>NUCLEOTIDE SEQUENCE [LARGE SCALE GENOMIC DNA]</scope>
    <source>
        <strain evidence="2">S8-3T</strain>
    </source>
</reference>
<evidence type="ECO:0000313" key="1">
    <source>
        <dbReference type="EMBL" id="QNQ11824.1"/>
    </source>
</evidence>
<dbReference type="PANTHER" id="PTHR43434:SF13">
    <property type="entry name" value="PHOSPHOGLYCOLATE PHOSPHATASE"/>
    <property type="match status" value="1"/>
</dbReference>
<name>A0A7H0LQ71_9SPHN</name>
<dbReference type="AlphaFoldDB" id="A0A7H0LQ71"/>
<dbReference type="InterPro" id="IPR041492">
    <property type="entry name" value="HAD_2"/>
</dbReference>
<keyword evidence="1" id="KW-0378">Hydrolase</keyword>
<dbReference type="InterPro" id="IPR050155">
    <property type="entry name" value="HAD-like_hydrolase_sf"/>
</dbReference>
<dbReference type="SFLD" id="SFLDS00003">
    <property type="entry name" value="Haloacid_Dehalogenase"/>
    <property type="match status" value="1"/>
</dbReference>
<dbReference type="InterPro" id="IPR023214">
    <property type="entry name" value="HAD_sf"/>
</dbReference>